<dbReference type="Proteomes" id="UP001524501">
    <property type="component" value="Unassembled WGS sequence"/>
</dbReference>
<organism evidence="2 3">
    <name type="scientific">Rhodococcus tibetensis</name>
    <dbReference type="NCBI Taxonomy" id="2965064"/>
    <lineage>
        <taxon>Bacteria</taxon>
        <taxon>Bacillati</taxon>
        <taxon>Actinomycetota</taxon>
        <taxon>Actinomycetes</taxon>
        <taxon>Mycobacteriales</taxon>
        <taxon>Nocardiaceae</taxon>
        <taxon>Rhodococcus</taxon>
    </lineage>
</organism>
<sequence length="58" mass="6184">MHATRQDSMIMPTTSSSPTPTRIANMRSGGAMSTEEIKARIEAMFAVEDADASPALVD</sequence>
<feature type="region of interest" description="Disordered" evidence="1">
    <location>
        <begin position="1"/>
        <end position="31"/>
    </location>
</feature>
<evidence type="ECO:0000256" key="1">
    <source>
        <dbReference type="SAM" id="MobiDB-lite"/>
    </source>
</evidence>
<reference evidence="2 3" key="1">
    <citation type="submission" date="2022-07" db="EMBL/GenBank/DDBJ databases">
        <title>Degradation activity of malathion, p-nitrophenol and potential low-temperature adaptation strategy of Rhodococcus sp. FXJ9.536.</title>
        <authorList>
            <person name="Huang J."/>
            <person name="Huang Y."/>
        </authorList>
    </citation>
    <scope>NUCLEOTIDE SEQUENCE [LARGE SCALE GENOMIC DNA]</scope>
    <source>
        <strain evidence="2 3">FXJ9.536</strain>
    </source>
</reference>
<gene>
    <name evidence="2" type="ORF">NOF53_01245</name>
</gene>
<protein>
    <submittedName>
        <fullName evidence="2">Uncharacterized protein</fullName>
    </submittedName>
</protein>
<feature type="compositionally biased region" description="Low complexity" evidence="1">
    <location>
        <begin position="12"/>
        <end position="21"/>
    </location>
</feature>
<evidence type="ECO:0000313" key="2">
    <source>
        <dbReference type="EMBL" id="MCQ4117813.1"/>
    </source>
</evidence>
<dbReference type="EMBL" id="JANFQF010000001">
    <property type="protein sequence ID" value="MCQ4117813.1"/>
    <property type="molecule type" value="Genomic_DNA"/>
</dbReference>
<keyword evidence="3" id="KW-1185">Reference proteome</keyword>
<accession>A0ABT1Q6D2</accession>
<name>A0ABT1Q6D2_9NOCA</name>
<comment type="caution">
    <text evidence="2">The sequence shown here is derived from an EMBL/GenBank/DDBJ whole genome shotgun (WGS) entry which is preliminary data.</text>
</comment>
<proteinExistence type="predicted"/>
<evidence type="ECO:0000313" key="3">
    <source>
        <dbReference type="Proteomes" id="UP001524501"/>
    </source>
</evidence>
<dbReference type="RefSeq" id="WP_255965150.1">
    <property type="nucleotide sequence ID" value="NZ_JANFQF010000001.1"/>
</dbReference>